<evidence type="ECO:0000256" key="2">
    <source>
        <dbReference type="ARBA" id="ARBA00022325"/>
    </source>
</evidence>
<dbReference type="UniPathway" id="UPA00047">
    <property type="reaction ID" value="UER00066"/>
</dbReference>
<dbReference type="EMBL" id="UINC01024829">
    <property type="protein sequence ID" value="SVA99265.1"/>
    <property type="molecule type" value="Genomic_DNA"/>
</dbReference>
<evidence type="ECO:0000256" key="4">
    <source>
        <dbReference type="ARBA" id="ARBA00034330"/>
    </source>
</evidence>
<organism evidence="6">
    <name type="scientific">marine metagenome</name>
    <dbReference type="NCBI Taxonomy" id="408172"/>
    <lineage>
        <taxon>unclassified sequences</taxon>
        <taxon>metagenomes</taxon>
        <taxon>ecological metagenomes</taxon>
    </lineage>
</organism>
<dbReference type="InterPro" id="IPR005675">
    <property type="entry name" value="Citramal_synthase"/>
</dbReference>
<dbReference type="Pfam" id="PF22617">
    <property type="entry name" value="HCS_D2"/>
    <property type="match status" value="1"/>
</dbReference>
<feature type="non-terminal residue" evidence="6">
    <location>
        <position position="376"/>
    </location>
</feature>
<keyword evidence="3" id="KW-0808">Transferase</keyword>
<dbReference type="Gene3D" id="1.10.238.260">
    <property type="match status" value="1"/>
</dbReference>
<comment type="pathway">
    <text evidence="1">Amino-acid biosynthesis; L-isoleucine biosynthesis; 2-oxobutanoate from pyruvate: step 1/3.</text>
</comment>
<dbReference type="PROSITE" id="PS00816">
    <property type="entry name" value="AIPM_HOMOCIT_SYNTH_2"/>
    <property type="match status" value="1"/>
</dbReference>
<sequence>MNIYVNKIKNGQLRINSVIELYDTTLRDGSQGESVAFSIKDKMLIISELDQLGIHFIEGGYPGSNPKDVDFFQRVKSMRLQNAQVVPFGSTHHPRLKPNEDPNLMALLKTGMQTVTIFGKTWELHARDVLRIGPEENLDLIESSIGFLVERGCDVIYDAEHFFDGYYDNSKYAMETLKAAVRAKAKCLVLCDTNGGRLPLEVQEAIRAVKSEINLSLGIHAHNDSGVAVANSVLSVQAGATHIQGTFNGYGERCGNANLSAIIPNLKLKLGVDCIKDEQLQRLTNVSRLISELANLPHDERQAYVGRSAFAHKGGLHTDAIRKNRLTYEHIAPEAVGNEQRILVSEQAGRGTLIKKIEREYSGYDKDSPEIVSLFN</sequence>
<dbReference type="Gene3D" id="3.20.20.70">
    <property type="entry name" value="Aldolase class I"/>
    <property type="match status" value="1"/>
</dbReference>
<dbReference type="NCBIfam" id="TIGR00977">
    <property type="entry name" value="citramal_synth"/>
    <property type="match status" value="1"/>
</dbReference>
<dbReference type="InterPro" id="IPR054691">
    <property type="entry name" value="LeuA/HCS_post-cat"/>
</dbReference>
<dbReference type="AlphaFoldDB" id="A0A382ACJ7"/>
<dbReference type="PANTHER" id="PTHR43538">
    <property type="entry name" value="ALPHA-IPM SYNTHASE/HOMOCITRATE SYNTHASE"/>
    <property type="match status" value="1"/>
</dbReference>
<protein>
    <recommendedName>
        <fullName evidence="2">(R)-citramalate synthase</fullName>
        <ecNumber evidence="4">2.3.3.21</ecNumber>
    </recommendedName>
</protein>
<dbReference type="EC" id="2.3.3.21" evidence="4"/>
<accession>A0A382ACJ7</accession>
<dbReference type="PROSITE" id="PS00815">
    <property type="entry name" value="AIPM_HOMOCIT_SYNTH_1"/>
    <property type="match status" value="1"/>
</dbReference>
<dbReference type="InterPro" id="IPR013785">
    <property type="entry name" value="Aldolase_TIM"/>
</dbReference>
<evidence type="ECO:0000256" key="1">
    <source>
        <dbReference type="ARBA" id="ARBA00004743"/>
    </source>
</evidence>
<dbReference type="SUPFAM" id="SSF51569">
    <property type="entry name" value="Aldolase"/>
    <property type="match status" value="1"/>
</dbReference>
<name>A0A382ACJ7_9ZZZZ</name>
<feature type="domain" description="Pyruvate carboxyltransferase" evidence="5">
    <location>
        <begin position="19"/>
        <end position="281"/>
    </location>
</feature>
<dbReference type="GO" id="GO:0043714">
    <property type="term" value="F:(R)-citramalate synthase activity"/>
    <property type="evidence" value="ECO:0007669"/>
    <property type="project" value="UniProtKB-EC"/>
</dbReference>
<proteinExistence type="predicted"/>
<evidence type="ECO:0000256" key="3">
    <source>
        <dbReference type="ARBA" id="ARBA00022679"/>
    </source>
</evidence>
<dbReference type="PANTHER" id="PTHR43538:SF1">
    <property type="entry name" value="(R)-CITRAMALATE SYNTHASE"/>
    <property type="match status" value="1"/>
</dbReference>
<dbReference type="GO" id="GO:0009097">
    <property type="term" value="P:isoleucine biosynthetic process"/>
    <property type="evidence" value="ECO:0007669"/>
    <property type="project" value="UniProtKB-UniPathway"/>
</dbReference>
<dbReference type="PROSITE" id="PS50991">
    <property type="entry name" value="PYR_CT"/>
    <property type="match status" value="1"/>
</dbReference>
<dbReference type="InterPro" id="IPR002034">
    <property type="entry name" value="AIPM/Hcit_synth_CS"/>
</dbReference>
<evidence type="ECO:0000313" key="6">
    <source>
        <dbReference type="EMBL" id="SVA99265.1"/>
    </source>
</evidence>
<evidence type="ECO:0000259" key="5">
    <source>
        <dbReference type="PROSITE" id="PS50991"/>
    </source>
</evidence>
<dbReference type="InterPro" id="IPR000891">
    <property type="entry name" value="PYR_CT"/>
</dbReference>
<dbReference type="Pfam" id="PF00682">
    <property type="entry name" value="HMGL-like"/>
    <property type="match status" value="1"/>
</dbReference>
<dbReference type="GO" id="GO:0046912">
    <property type="term" value="F:acyltransferase activity, acyl groups converted into alkyl on transfer"/>
    <property type="evidence" value="ECO:0007669"/>
    <property type="project" value="InterPro"/>
</dbReference>
<dbReference type="CDD" id="cd07941">
    <property type="entry name" value="DRE_TIM_LeuA3"/>
    <property type="match status" value="1"/>
</dbReference>
<gene>
    <name evidence="6" type="ORF">METZ01_LOCUS152119</name>
</gene>
<reference evidence="6" key="1">
    <citation type="submission" date="2018-05" db="EMBL/GenBank/DDBJ databases">
        <authorList>
            <person name="Lanie J.A."/>
            <person name="Ng W.-L."/>
            <person name="Kazmierczak K.M."/>
            <person name="Andrzejewski T.M."/>
            <person name="Davidsen T.M."/>
            <person name="Wayne K.J."/>
            <person name="Tettelin H."/>
            <person name="Glass J.I."/>
            <person name="Rusch D."/>
            <person name="Podicherti R."/>
            <person name="Tsui H.-C.T."/>
            <person name="Winkler M.E."/>
        </authorList>
    </citation>
    <scope>NUCLEOTIDE SEQUENCE</scope>
</reference>